<dbReference type="SUPFAM" id="SSF55785">
    <property type="entry name" value="PYP-like sensor domain (PAS domain)"/>
    <property type="match status" value="3"/>
</dbReference>
<dbReference type="NCBIfam" id="TIGR00229">
    <property type="entry name" value="sensory_box"/>
    <property type="match status" value="1"/>
</dbReference>
<evidence type="ECO:0000256" key="12">
    <source>
        <dbReference type="PROSITE-ProRule" id="PRU00169"/>
    </source>
</evidence>
<dbReference type="SMART" id="SM00086">
    <property type="entry name" value="PAC"/>
    <property type="match status" value="1"/>
</dbReference>
<comment type="catalytic activity">
    <reaction evidence="1">
        <text>ATP + protein L-histidine = ADP + protein N-phospho-L-histidine.</text>
        <dbReference type="EC" id="2.7.13.3"/>
    </reaction>
</comment>
<dbReference type="InterPro" id="IPR000700">
    <property type="entry name" value="PAS-assoc_C"/>
</dbReference>
<evidence type="ECO:0000256" key="4">
    <source>
        <dbReference type="ARBA" id="ARBA00022475"/>
    </source>
</evidence>
<evidence type="ECO:0000256" key="10">
    <source>
        <dbReference type="ARBA" id="ARBA00023012"/>
    </source>
</evidence>
<evidence type="ECO:0000256" key="2">
    <source>
        <dbReference type="ARBA" id="ARBA00004651"/>
    </source>
</evidence>
<proteinExistence type="predicted"/>
<dbReference type="CDD" id="cd00082">
    <property type="entry name" value="HisKA"/>
    <property type="match status" value="1"/>
</dbReference>
<dbReference type="SMART" id="SM00388">
    <property type="entry name" value="HisKA"/>
    <property type="match status" value="1"/>
</dbReference>
<dbReference type="PROSITE" id="PS50110">
    <property type="entry name" value="RESPONSE_REGULATORY"/>
    <property type="match status" value="1"/>
</dbReference>
<dbReference type="CDD" id="cd00130">
    <property type="entry name" value="PAS"/>
    <property type="match status" value="1"/>
</dbReference>
<dbReference type="EC" id="2.7.13.3" evidence="3"/>
<dbReference type="RefSeq" id="WP_394380558.1">
    <property type="nucleotide sequence ID" value="NZ_JBIGIB010000001.1"/>
</dbReference>
<dbReference type="Gene3D" id="1.20.120.160">
    <property type="entry name" value="HPT domain"/>
    <property type="match status" value="1"/>
</dbReference>
<evidence type="ECO:0000256" key="1">
    <source>
        <dbReference type="ARBA" id="ARBA00000085"/>
    </source>
</evidence>
<dbReference type="PRINTS" id="PR00344">
    <property type="entry name" value="BCTRLSENSOR"/>
</dbReference>
<evidence type="ECO:0000256" key="3">
    <source>
        <dbReference type="ARBA" id="ARBA00012438"/>
    </source>
</evidence>
<dbReference type="PROSITE" id="PS50113">
    <property type="entry name" value="PAC"/>
    <property type="match status" value="1"/>
</dbReference>
<dbReference type="Proteomes" id="UP001606303">
    <property type="component" value="Unassembled WGS sequence"/>
</dbReference>
<dbReference type="Gene3D" id="3.40.50.2300">
    <property type="match status" value="1"/>
</dbReference>
<gene>
    <name evidence="17" type="ORF">ACG01O_01605</name>
</gene>
<dbReference type="Pfam" id="PF00512">
    <property type="entry name" value="HisKA"/>
    <property type="match status" value="1"/>
</dbReference>
<dbReference type="PANTHER" id="PTHR45339:SF1">
    <property type="entry name" value="HYBRID SIGNAL TRANSDUCTION HISTIDINE KINASE J"/>
    <property type="match status" value="1"/>
</dbReference>
<dbReference type="InterPro" id="IPR000014">
    <property type="entry name" value="PAS"/>
</dbReference>
<dbReference type="SMART" id="SM00387">
    <property type="entry name" value="HATPase_c"/>
    <property type="match status" value="1"/>
</dbReference>
<evidence type="ECO:0000259" key="16">
    <source>
        <dbReference type="PROSITE" id="PS50113"/>
    </source>
</evidence>
<keyword evidence="18" id="KW-1185">Reference proteome</keyword>
<dbReference type="InterPro" id="IPR036890">
    <property type="entry name" value="HATPase_C_sf"/>
</dbReference>
<reference evidence="17 18" key="1">
    <citation type="submission" date="2024-08" db="EMBL/GenBank/DDBJ databases">
        <authorList>
            <person name="Lu H."/>
        </authorList>
    </citation>
    <scope>NUCLEOTIDE SEQUENCE [LARGE SCALE GENOMIC DNA]</scope>
    <source>
        <strain evidence="17 18">BYS87W</strain>
    </source>
</reference>
<dbReference type="Gene3D" id="3.30.565.10">
    <property type="entry name" value="Histidine kinase-like ATPase, C-terminal domain"/>
    <property type="match status" value="1"/>
</dbReference>
<dbReference type="SUPFAM" id="SSF55874">
    <property type="entry name" value="ATPase domain of HSP90 chaperone/DNA topoisomerase II/histidine kinase"/>
    <property type="match status" value="1"/>
</dbReference>
<evidence type="ECO:0000313" key="17">
    <source>
        <dbReference type="EMBL" id="MFG6465296.1"/>
    </source>
</evidence>
<comment type="caution">
    <text evidence="17">The sequence shown here is derived from an EMBL/GenBank/DDBJ whole genome shotgun (WGS) entry which is preliminary data.</text>
</comment>
<dbReference type="InterPro" id="IPR004358">
    <property type="entry name" value="Sig_transdc_His_kin-like_C"/>
</dbReference>
<dbReference type="InterPro" id="IPR003661">
    <property type="entry name" value="HisK_dim/P_dom"/>
</dbReference>
<evidence type="ECO:0000256" key="8">
    <source>
        <dbReference type="ARBA" id="ARBA00022840"/>
    </source>
</evidence>
<sequence>MSPHSRRPPGSGHERLALLAILDEQAGVTENDLDGRIIRVNARFEQLCGYGEAELLGQTFELLDSGVHNADFWEAIWQQLRAGQAWHGEICNRAKDGQLFWEDTVIAPVPGPDGQTLKYIAVRRDITPTKQAQAELQARRAELARVQHLAGVGGWTLDRGRQRLLLSDECRRLLGLPPGEDLDLNGAARLFRSADWNALRQAIREAAEHGQPFDRLLALRARNTAPRWFRAMGETDTAPGRAPQLVGALQEVTALTLAQRSAEANERTLRSAIEALDEPFALFDADEALVFCNERYRYLVGTQHGTVQPGMQYEDVVRLGMRNGGALPDTDDVEGWVQEQIALFRTRHSDQQNALRDGRWIRAINRGTADGMHVVFRIDVTESRRRIEAAGAAARSKSQFLANMSHEIRTPLNAVLGMLQLLGHTTLDAEQSDLLHKADGAARHLLGLLNDILDHSKAEAGKMTLEPLPLHLPHLLDELRVILSANIGSKPVALNLVLDPQVPHWLVADAMRLQQVLINLAGNALKFTERGEVRVEVRLVGLDDTTARLHFAVTDTGIGIAPEQREAIFAAFSQAEISTTRRFGGTGLGLSISQRLVHLMGGDLQLDSELGRGSCFHFELPLPLADAATVAGMAPRPAAAPGPSAAPGAPRLAGLRLLLAEDNALNREVARKLLGREGATVVCAEDGEQALAALDREPFDLVLMDMQMPHMDGLQATRQLRRDPRWATLPVLAMTANASAEDRNTCLAAGMNGHVGKPFNLDTLVALVLGLCGHAPLPGHRPDAPPPAWEDSAVLDDAGALARFGHDRNFYAGLLREFDPQARRLVDRLLQQGDRDAAHQLKSGAAAVGAYRLSALCAVLEAGREPSIAADDAKRLQAELDAVSRAVQGWLSTFDGAQHGAAALAPTLQALADSLHSQSLDCFDRFDALVAAHGEQLGAALDPLREAMAAFDTEAAETACRGLLFDLSQSKGLSAH</sequence>
<dbReference type="Gene3D" id="3.30.450.20">
    <property type="entry name" value="PAS domain"/>
    <property type="match status" value="3"/>
</dbReference>
<dbReference type="SMART" id="SM00091">
    <property type="entry name" value="PAS"/>
    <property type="match status" value="3"/>
</dbReference>
<dbReference type="Gene3D" id="1.10.287.130">
    <property type="match status" value="1"/>
</dbReference>
<dbReference type="InterPro" id="IPR003594">
    <property type="entry name" value="HATPase_dom"/>
</dbReference>
<evidence type="ECO:0000313" key="18">
    <source>
        <dbReference type="Proteomes" id="UP001606303"/>
    </source>
</evidence>
<keyword evidence="6" id="KW-0812">Transmembrane</keyword>
<dbReference type="PROSITE" id="PS50109">
    <property type="entry name" value="HIS_KIN"/>
    <property type="match status" value="1"/>
</dbReference>
<dbReference type="Pfam" id="PF00072">
    <property type="entry name" value="Response_reg"/>
    <property type="match status" value="1"/>
</dbReference>
<dbReference type="InterPro" id="IPR001789">
    <property type="entry name" value="Sig_transdc_resp-reg_receiver"/>
</dbReference>
<dbReference type="SUPFAM" id="SSF52172">
    <property type="entry name" value="CheY-like"/>
    <property type="match status" value="1"/>
</dbReference>
<evidence type="ECO:0000256" key="5">
    <source>
        <dbReference type="ARBA" id="ARBA00022553"/>
    </source>
</evidence>
<keyword evidence="5 12" id="KW-0597">Phosphoprotein</keyword>
<accession>A0ABW7GU23</accession>
<dbReference type="SMART" id="SM00448">
    <property type="entry name" value="REC"/>
    <property type="match status" value="1"/>
</dbReference>
<evidence type="ECO:0000256" key="7">
    <source>
        <dbReference type="ARBA" id="ARBA00022741"/>
    </source>
</evidence>
<feature type="domain" description="Response regulatory" evidence="14">
    <location>
        <begin position="656"/>
        <end position="772"/>
    </location>
</feature>
<dbReference type="CDD" id="cd17546">
    <property type="entry name" value="REC_hyHK_CKI1_RcsC-like"/>
    <property type="match status" value="1"/>
</dbReference>
<evidence type="ECO:0000259" key="13">
    <source>
        <dbReference type="PROSITE" id="PS50109"/>
    </source>
</evidence>
<keyword evidence="11" id="KW-0472">Membrane</keyword>
<dbReference type="InterPro" id="IPR036641">
    <property type="entry name" value="HPT_dom_sf"/>
</dbReference>
<dbReference type="GO" id="GO:0005524">
    <property type="term" value="F:ATP binding"/>
    <property type="evidence" value="ECO:0007669"/>
    <property type="project" value="UniProtKB-KW"/>
</dbReference>
<evidence type="ECO:0000259" key="14">
    <source>
        <dbReference type="PROSITE" id="PS50110"/>
    </source>
</evidence>
<feature type="modified residue" description="4-aspartylphosphate" evidence="12">
    <location>
        <position position="705"/>
    </location>
</feature>
<dbReference type="InterPro" id="IPR035965">
    <property type="entry name" value="PAS-like_dom_sf"/>
</dbReference>
<evidence type="ECO:0000256" key="6">
    <source>
        <dbReference type="ARBA" id="ARBA00022692"/>
    </source>
</evidence>
<evidence type="ECO:0000259" key="15">
    <source>
        <dbReference type="PROSITE" id="PS50112"/>
    </source>
</evidence>
<dbReference type="InterPro" id="IPR001610">
    <property type="entry name" value="PAC"/>
</dbReference>
<dbReference type="PANTHER" id="PTHR45339">
    <property type="entry name" value="HYBRID SIGNAL TRANSDUCTION HISTIDINE KINASE J"/>
    <property type="match status" value="1"/>
</dbReference>
<keyword evidence="8 17" id="KW-0067">ATP-binding</keyword>
<dbReference type="InterPro" id="IPR005467">
    <property type="entry name" value="His_kinase_dom"/>
</dbReference>
<dbReference type="EMBL" id="JBIGIB010000001">
    <property type="protein sequence ID" value="MFG6465296.1"/>
    <property type="molecule type" value="Genomic_DNA"/>
</dbReference>
<dbReference type="InterPro" id="IPR008207">
    <property type="entry name" value="Sig_transdc_His_kin_Hpt_dom"/>
</dbReference>
<evidence type="ECO:0000256" key="11">
    <source>
        <dbReference type="ARBA" id="ARBA00023136"/>
    </source>
</evidence>
<dbReference type="InterPro" id="IPR011006">
    <property type="entry name" value="CheY-like_superfamily"/>
</dbReference>
<evidence type="ECO:0000256" key="9">
    <source>
        <dbReference type="ARBA" id="ARBA00022989"/>
    </source>
</evidence>
<dbReference type="InterPro" id="IPR036097">
    <property type="entry name" value="HisK_dim/P_sf"/>
</dbReference>
<dbReference type="Pfam" id="PF13426">
    <property type="entry name" value="PAS_9"/>
    <property type="match status" value="1"/>
</dbReference>
<dbReference type="PROSITE" id="PS50112">
    <property type="entry name" value="PAS"/>
    <property type="match status" value="2"/>
</dbReference>
<dbReference type="SUPFAM" id="SSF47226">
    <property type="entry name" value="Histidine-containing phosphotransfer domain, HPT domain"/>
    <property type="match status" value="1"/>
</dbReference>
<dbReference type="Pfam" id="PF01627">
    <property type="entry name" value="Hpt"/>
    <property type="match status" value="1"/>
</dbReference>
<comment type="subcellular location">
    <subcellularLocation>
        <location evidence="2">Cell membrane</location>
        <topology evidence="2">Multi-pass membrane protein</topology>
    </subcellularLocation>
</comment>
<keyword evidence="4" id="KW-1003">Cell membrane</keyword>
<keyword evidence="7" id="KW-0547">Nucleotide-binding</keyword>
<protein>
    <recommendedName>
        <fullName evidence="3">histidine kinase</fullName>
        <ecNumber evidence="3">2.7.13.3</ecNumber>
    </recommendedName>
</protein>
<feature type="domain" description="PAS" evidence="15">
    <location>
        <begin position="32"/>
        <end position="63"/>
    </location>
</feature>
<feature type="domain" description="PAC" evidence="16">
    <location>
        <begin position="84"/>
        <end position="138"/>
    </location>
</feature>
<name>A0ABW7GU23_9BURK</name>
<dbReference type="Pfam" id="PF02518">
    <property type="entry name" value="HATPase_c"/>
    <property type="match status" value="1"/>
</dbReference>
<dbReference type="SUPFAM" id="SSF47384">
    <property type="entry name" value="Homodimeric domain of signal transducing histidine kinase"/>
    <property type="match status" value="1"/>
</dbReference>
<keyword evidence="9" id="KW-1133">Transmembrane helix</keyword>
<dbReference type="CDD" id="cd16922">
    <property type="entry name" value="HATPase_EvgS-ArcB-TorS-like"/>
    <property type="match status" value="1"/>
</dbReference>
<organism evidence="17 18">
    <name type="scientific">Pelomonas baiyunensis</name>
    <dbReference type="NCBI Taxonomy" id="3299026"/>
    <lineage>
        <taxon>Bacteria</taxon>
        <taxon>Pseudomonadati</taxon>
        <taxon>Pseudomonadota</taxon>
        <taxon>Betaproteobacteria</taxon>
        <taxon>Burkholderiales</taxon>
        <taxon>Sphaerotilaceae</taxon>
        <taxon>Roseateles</taxon>
    </lineage>
</organism>
<feature type="domain" description="PAS" evidence="15">
    <location>
        <begin position="265"/>
        <end position="301"/>
    </location>
</feature>
<dbReference type="Pfam" id="PF12860">
    <property type="entry name" value="PAS_7"/>
    <property type="match status" value="1"/>
</dbReference>
<keyword evidence="10" id="KW-0902">Two-component regulatory system</keyword>
<feature type="domain" description="Histidine kinase" evidence="13">
    <location>
        <begin position="403"/>
        <end position="624"/>
    </location>
</feature>